<evidence type="ECO:0000256" key="1">
    <source>
        <dbReference type="SAM" id="MobiDB-lite"/>
    </source>
</evidence>
<feature type="compositionally biased region" description="Polar residues" evidence="1">
    <location>
        <begin position="259"/>
        <end position="269"/>
    </location>
</feature>
<gene>
    <name evidence="2" type="ORF">DFJ43DRAFT_1104802</name>
</gene>
<organism evidence="2 3">
    <name type="scientific">Lentinula guzmanii</name>
    <dbReference type="NCBI Taxonomy" id="2804957"/>
    <lineage>
        <taxon>Eukaryota</taxon>
        <taxon>Fungi</taxon>
        <taxon>Dikarya</taxon>
        <taxon>Basidiomycota</taxon>
        <taxon>Agaricomycotina</taxon>
        <taxon>Agaricomycetes</taxon>
        <taxon>Agaricomycetidae</taxon>
        <taxon>Agaricales</taxon>
        <taxon>Marasmiineae</taxon>
        <taxon>Omphalotaceae</taxon>
        <taxon>Lentinula</taxon>
    </lineage>
</organism>
<dbReference type="EMBL" id="JANVFO010000096">
    <property type="protein sequence ID" value="KAJ3713763.1"/>
    <property type="molecule type" value="Genomic_DNA"/>
</dbReference>
<name>A0AA38MQQ0_9AGAR</name>
<reference evidence="2" key="2">
    <citation type="journal article" date="2023" name="Proc. Natl. Acad. Sci. U.S.A.">
        <title>A global phylogenomic analysis of the shiitake genus Lentinula.</title>
        <authorList>
            <person name="Sierra-Patev S."/>
            <person name="Min B."/>
            <person name="Naranjo-Ortiz M."/>
            <person name="Looney B."/>
            <person name="Konkel Z."/>
            <person name="Slot J.C."/>
            <person name="Sakamoto Y."/>
            <person name="Steenwyk J.L."/>
            <person name="Rokas A."/>
            <person name="Carro J."/>
            <person name="Camarero S."/>
            <person name="Ferreira P."/>
            <person name="Molpeceres G."/>
            <person name="Ruiz-Duenas F.J."/>
            <person name="Serrano A."/>
            <person name="Henrissat B."/>
            <person name="Drula E."/>
            <person name="Hughes K.W."/>
            <person name="Mata J.L."/>
            <person name="Ishikawa N.K."/>
            <person name="Vargas-Isla R."/>
            <person name="Ushijima S."/>
            <person name="Smith C.A."/>
            <person name="Donoghue J."/>
            <person name="Ahrendt S."/>
            <person name="Andreopoulos W."/>
            <person name="He G."/>
            <person name="LaButti K."/>
            <person name="Lipzen A."/>
            <person name="Ng V."/>
            <person name="Riley R."/>
            <person name="Sandor L."/>
            <person name="Barry K."/>
            <person name="Martinez A.T."/>
            <person name="Xiao Y."/>
            <person name="Gibbons J.G."/>
            <person name="Terashima K."/>
            <person name="Grigoriev I.V."/>
            <person name="Hibbett D."/>
        </authorList>
    </citation>
    <scope>NUCLEOTIDE SEQUENCE</scope>
    <source>
        <strain evidence="2">ET3784</strain>
    </source>
</reference>
<reference evidence="2" key="1">
    <citation type="submission" date="2022-08" db="EMBL/GenBank/DDBJ databases">
        <authorList>
            <consortium name="DOE Joint Genome Institute"/>
            <person name="Min B."/>
            <person name="Sierra-Patev S."/>
            <person name="Naranjo-Ortiz M."/>
            <person name="Looney B."/>
            <person name="Konkel Z."/>
            <person name="Slot J.C."/>
            <person name="Sakamoto Y."/>
            <person name="Steenwyk J.L."/>
            <person name="Rokas A."/>
            <person name="Carro J."/>
            <person name="Camarero S."/>
            <person name="Ferreira P."/>
            <person name="Molpeceres G."/>
            <person name="Ruiz-duenas F.J."/>
            <person name="Serrano A."/>
            <person name="Henrissat B."/>
            <person name="Drula E."/>
            <person name="Hughes K.W."/>
            <person name="Mata J.L."/>
            <person name="Ishikawa N.K."/>
            <person name="Vargas-Isla R."/>
            <person name="Ushijima S."/>
            <person name="Smith C.A."/>
            <person name="Ahrendt S."/>
            <person name="Andreopoulos W."/>
            <person name="He G."/>
            <person name="LaButti K."/>
            <person name="Lipzen A."/>
            <person name="Ng V."/>
            <person name="Riley R."/>
            <person name="Sandor L."/>
            <person name="Barry K."/>
            <person name="Martinez A.T."/>
            <person name="Xiao Y."/>
            <person name="Gibbons J.G."/>
            <person name="Terashima K."/>
            <person name="Hibbett D.S."/>
            <person name="Grigoriev I.V."/>
        </authorList>
    </citation>
    <scope>NUCLEOTIDE SEQUENCE</scope>
    <source>
        <strain evidence="2">ET3784</strain>
    </source>
</reference>
<accession>A0AA38MQQ0</accession>
<keyword evidence="3" id="KW-1185">Reference proteome</keyword>
<dbReference type="Proteomes" id="UP001176059">
    <property type="component" value="Unassembled WGS sequence"/>
</dbReference>
<comment type="caution">
    <text evidence="2">The sequence shown here is derived from an EMBL/GenBank/DDBJ whole genome shotgun (WGS) entry which is preliminary data.</text>
</comment>
<evidence type="ECO:0000313" key="3">
    <source>
        <dbReference type="Proteomes" id="UP001176059"/>
    </source>
</evidence>
<feature type="region of interest" description="Disordered" evidence="1">
    <location>
        <begin position="201"/>
        <end position="269"/>
    </location>
</feature>
<dbReference type="AlphaFoldDB" id="A0AA38MQQ0"/>
<feature type="compositionally biased region" description="Basic and acidic residues" evidence="1">
    <location>
        <begin position="227"/>
        <end position="237"/>
    </location>
</feature>
<proteinExistence type="predicted"/>
<protein>
    <submittedName>
        <fullName evidence="2">Uncharacterized protein</fullName>
    </submittedName>
</protein>
<evidence type="ECO:0000313" key="2">
    <source>
        <dbReference type="EMBL" id="KAJ3713763.1"/>
    </source>
</evidence>
<sequence>MTMAVPLTVHNTDVGKWQWHSKRGKDNRGELTVSLVRRYGPLGEDNRKAAYSKILDSRENWYLYITHYHAFHAVQENQRWQLRRIDSGTSVAAGLILGTIQVTKFANRPQLMADFYSKIETITGPSQFEALNALIQFLTTDIPKGLEYTPRPEDRNAWTKIFLAMTNYDQYVQKFPSVALQDQYEKLPEGTTEAERDALISQGLMKSKKRKSQPATSTMASGGQSGEKLEEQGDEKKQRKSAGTEQGDEVQTMRIKNQMKISNMLGQTQ</sequence>
<feature type="compositionally biased region" description="Polar residues" evidence="1">
    <location>
        <begin position="213"/>
        <end position="222"/>
    </location>
</feature>